<reference evidence="1 2" key="1">
    <citation type="journal article" date="2011" name="J. Bacteriol.">
        <title>Complete genome sequence of the obligate piezophilic hyperthermophilic archaeon Pyrococcus yayanosii CH1.</title>
        <authorList>
            <person name="Jun X."/>
            <person name="Lupeng L."/>
            <person name="Minjuan X."/>
            <person name="Oger P."/>
            <person name="Fengping W."/>
            <person name="Jebbar M."/>
            <person name="Xiang X."/>
        </authorList>
    </citation>
    <scope>NUCLEOTIDE SEQUENCE [LARGE SCALE GENOMIC DNA]</scope>
    <source>
        <strain evidence="2">CH1 / JCM 16557</strain>
    </source>
</reference>
<sequence length="372" mass="40979">MKKVGIIMGAMLLMALLNMGEVSAQAANIVILVSDNEADLTLAEKVAELLNATIVVTSWGVYNEEVTAEIASLGPSLVLIIGGPRAVVSLYEEDLTDLGINVTRIGGEDRVGTCRLVLEMLAKDYPELLKNVGGAIAYGWDIAALMQIKARKGLLPVLVSENETVDEQILQKFKNVTIMETPYSLRVMERVRAHIGEIAKEERLNITAEVAWEAIEIAENRTALAEELLQNVTIPAASKLLETAQKLLTEAKNAYEDGNYEKAYGLAIAAKAHAEAVIRMAGEDAEMSIRKSLSLKLELKVRMIERVALRLQAIGYNVSQELQLLQQAKEALKRGDTSKALKILEEVEQMIREKVRTVPPRHHKMPIRPGRP</sequence>
<dbReference type="Proteomes" id="UP000008386">
    <property type="component" value="Chromosome"/>
</dbReference>
<proteinExistence type="predicted"/>
<gene>
    <name evidence="1" type="ordered locus">PYCH_05210</name>
</gene>
<dbReference type="RefSeq" id="WP_013905268.1">
    <property type="nucleotide sequence ID" value="NC_015680.1"/>
</dbReference>
<dbReference type="EMBL" id="CP002779">
    <property type="protein sequence ID" value="AEH24211.1"/>
    <property type="molecule type" value="Genomic_DNA"/>
</dbReference>
<accession>F8AHS8</accession>
<protein>
    <recommendedName>
        <fullName evidence="3">Cell wall-binding repeat 2 family protein</fullName>
    </recommendedName>
</protein>
<evidence type="ECO:0000313" key="1">
    <source>
        <dbReference type="EMBL" id="AEH24211.1"/>
    </source>
</evidence>
<dbReference type="Gene3D" id="3.40.50.12090">
    <property type="match status" value="1"/>
</dbReference>
<evidence type="ECO:0000313" key="2">
    <source>
        <dbReference type="Proteomes" id="UP000008386"/>
    </source>
</evidence>
<keyword evidence="2" id="KW-1185">Reference proteome</keyword>
<name>F8AHS8_PYRYC</name>
<dbReference type="OrthoDB" id="86217at2157"/>
<evidence type="ECO:0008006" key="3">
    <source>
        <dbReference type="Google" id="ProtNLM"/>
    </source>
</evidence>
<dbReference type="AlphaFoldDB" id="F8AHS8"/>
<dbReference type="eggNOG" id="arCOG01307">
    <property type="taxonomic scope" value="Archaea"/>
</dbReference>
<dbReference type="GeneID" id="10837097"/>
<dbReference type="HOGENOM" id="CLU_054697_2_0_2"/>
<organism evidence="1 2">
    <name type="scientific">Pyrococcus yayanosii (strain CH1 / JCM 16557)</name>
    <dbReference type="NCBI Taxonomy" id="529709"/>
    <lineage>
        <taxon>Archaea</taxon>
        <taxon>Methanobacteriati</taxon>
        <taxon>Methanobacteriota</taxon>
        <taxon>Thermococci</taxon>
        <taxon>Thermococcales</taxon>
        <taxon>Thermococcaceae</taxon>
        <taxon>Pyrococcus</taxon>
    </lineage>
</organism>
<dbReference type="STRING" id="529709.PYCH_05210"/>
<dbReference type="KEGG" id="pya:PYCH_05210"/>
<dbReference type="eggNOG" id="arCOG00388">
    <property type="taxonomic scope" value="Archaea"/>
</dbReference>